<dbReference type="PANTHER" id="PTHR33048">
    <property type="entry name" value="PTH11-LIKE INTEGRAL MEMBRANE PROTEIN (AFU_ORTHOLOGUE AFUA_5G11245)"/>
    <property type="match status" value="1"/>
</dbReference>
<keyword evidence="3 7" id="KW-1133">Transmembrane helix</keyword>
<evidence type="ECO:0000256" key="4">
    <source>
        <dbReference type="ARBA" id="ARBA00023136"/>
    </source>
</evidence>
<feature type="region of interest" description="Disordered" evidence="6">
    <location>
        <begin position="1"/>
        <end position="20"/>
    </location>
</feature>
<comment type="subcellular location">
    <subcellularLocation>
        <location evidence="1">Membrane</location>
        <topology evidence="1">Multi-pass membrane protein</topology>
    </subcellularLocation>
</comment>
<dbReference type="InterPro" id="IPR049326">
    <property type="entry name" value="Rhodopsin_dom_fungi"/>
</dbReference>
<keyword evidence="10" id="KW-1185">Reference proteome</keyword>
<feature type="domain" description="Rhodopsin" evidence="8">
    <location>
        <begin position="46"/>
        <end position="284"/>
    </location>
</feature>
<evidence type="ECO:0000256" key="5">
    <source>
        <dbReference type="ARBA" id="ARBA00038359"/>
    </source>
</evidence>
<protein>
    <recommendedName>
        <fullName evidence="8">Rhodopsin domain-containing protein</fullName>
    </recommendedName>
</protein>
<dbReference type="GO" id="GO:0016020">
    <property type="term" value="C:membrane"/>
    <property type="evidence" value="ECO:0007669"/>
    <property type="project" value="UniProtKB-SubCell"/>
</dbReference>
<feature type="transmembrane region" description="Helical" evidence="7">
    <location>
        <begin position="220"/>
        <end position="247"/>
    </location>
</feature>
<dbReference type="RefSeq" id="XP_043139882.1">
    <property type="nucleotide sequence ID" value="XM_043282510.1"/>
</dbReference>
<feature type="transmembrane region" description="Helical" evidence="7">
    <location>
        <begin position="187"/>
        <end position="208"/>
    </location>
</feature>
<evidence type="ECO:0000256" key="6">
    <source>
        <dbReference type="SAM" id="MobiDB-lite"/>
    </source>
</evidence>
<evidence type="ECO:0000256" key="7">
    <source>
        <dbReference type="SAM" id="Phobius"/>
    </source>
</evidence>
<dbReference type="InterPro" id="IPR052337">
    <property type="entry name" value="SAT4-like"/>
</dbReference>
<reference evidence="9" key="2">
    <citation type="submission" date="2021-02" db="EMBL/GenBank/DDBJ databases">
        <title>Aspergillus chevalieri M1 genome sequence.</title>
        <authorList>
            <person name="Kadooka C."/>
            <person name="Mori K."/>
            <person name="Futagami T."/>
        </authorList>
    </citation>
    <scope>NUCLEOTIDE SEQUENCE</scope>
    <source>
        <strain evidence="9">M1</strain>
    </source>
</reference>
<reference evidence="9" key="1">
    <citation type="submission" date="2021-01" db="EMBL/GenBank/DDBJ databases">
        <authorList>
            <consortium name="Aspergillus chevalieri M1 genome sequencing consortium"/>
            <person name="Kazuki M."/>
            <person name="Futagami T."/>
        </authorList>
    </citation>
    <scope>NUCLEOTIDE SEQUENCE</scope>
    <source>
        <strain evidence="9">M1</strain>
    </source>
</reference>
<sequence>MDPSKTPAAPPPPGVTPNFTNPSGSEYDTYSISIALCATASIALLARLYTRTFVLRVFGLDDVCCIFGQSCAWIFAALSIANIKNGYGVHIWDLHLDKLTPFKKYDIAEEDVYALGVWFVKTSILLFYLRLSPDKRFRQMTYAIMIFVAVYSLLSILLFTLGCKPVAATWDVSLMSKAKCIDQMAFVYANAAFNIFSDVITLILPIKLCWTLQTSLKQKFLLLVVLTMGSFACIVAIIRIVTMMPFIHSNDFTWFKVTIAKWCMVEINVGIICACLPVLRPIIVQTFPRLFSSYHQSGDNYTPASDGSYGLDSSSKKKRVVSWNHLTTIGNTQLTTTNRGGDFDSESVQAIVMHNKTEHESGQQGITKSTEMDITYRDDRF</sequence>
<feature type="transmembrane region" description="Helical" evidence="7">
    <location>
        <begin position="30"/>
        <end position="50"/>
    </location>
</feature>
<evidence type="ECO:0000256" key="2">
    <source>
        <dbReference type="ARBA" id="ARBA00022692"/>
    </source>
</evidence>
<evidence type="ECO:0000259" key="8">
    <source>
        <dbReference type="Pfam" id="PF20684"/>
    </source>
</evidence>
<dbReference type="Pfam" id="PF20684">
    <property type="entry name" value="Fung_rhodopsin"/>
    <property type="match status" value="1"/>
</dbReference>
<comment type="similarity">
    <text evidence="5">Belongs to the SAT4 family.</text>
</comment>
<dbReference type="PANTHER" id="PTHR33048:SF47">
    <property type="entry name" value="INTEGRAL MEMBRANE PROTEIN-RELATED"/>
    <property type="match status" value="1"/>
</dbReference>
<gene>
    <name evidence="9" type="ORF">ACHE_70203S</name>
</gene>
<proteinExistence type="inferred from homology"/>
<feature type="transmembrane region" description="Helical" evidence="7">
    <location>
        <begin position="143"/>
        <end position="167"/>
    </location>
</feature>
<keyword evidence="2 7" id="KW-0812">Transmembrane</keyword>
<dbReference type="Proteomes" id="UP000637239">
    <property type="component" value="Chromosome 7"/>
</dbReference>
<organism evidence="9 10">
    <name type="scientific">Aspergillus chevalieri</name>
    <name type="common">Eurotium chevalieri</name>
    <dbReference type="NCBI Taxonomy" id="182096"/>
    <lineage>
        <taxon>Eukaryota</taxon>
        <taxon>Fungi</taxon>
        <taxon>Dikarya</taxon>
        <taxon>Ascomycota</taxon>
        <taxon>Pezizomycotina</taxon>
        <taxon>Eurotiomycetes</taxon>
        <taxon>Eurotiomycetidae</taxon>
        <taxon>Eurotiales</taxon>
        <taxon>Aspergillaceae</taxon>
        <taxon>Aspergillus</taxon>
        <taxon>Aspergillus subgen. Aspergillus</taxon>
    </lineage>
</organism>
<evidence type="ECO:0000256" key="3">
    <source>
        <dbReference type="ARBA" id="ARBA00022989"/>
    </source>
</evidence>
<evidence type="ECO:0000313" key="9">
    <source>
        <dbReference type="EMBL" id="BCR91360.1"/>
    </source>
</evidence>
<feature type="transmembrane region" description="Helical" evidence="7">
    <location>
        <begin position="112"/>
        <end position="131"/>
    </location>
</feature>
<evidence type="ECO:0000313" key="10">
    <source>
        <dbReference type="Proteomes" id="UP000637239"/>
    </source>
</evidence>
<dbReference type="GeneID" id="66985718"/>
<feature type="transmembrane region" description="Helical" evidence="7">
    <location>
        <begin position="71"/>
        <end position="92"/>
    </location>
</feature>
<name>A0A7R7VVF3_ASPCH</name>
<accession>A0A7R7VVF3</accession>
<dbReference type="KEGG" id="ache:ACHE_70203S"/>
<feature type="transmembrane region" description="Helical" evidence="7">
    <location>
        <begin position="259"/>
        <end position="279"/>
    </location>
</feature>
<dbReference type="EMBL" id="AP024422">
    <property type="protein sequence ID" value="BCR91360.1"/>
    <property type="molecule type" value="Genomic_DNA"/>
</dbReference>
<dbReference type="AlphaFoldDB" id="A0A7R7VVF3"/>
<evidence type="ECO:0000256" key="1">
    <source>
        <dbReference type="ARBA" id="ARBA00004141"/>
    </source>
</evidence>
<keyword evidence="4 7" id="KW-0472">Membrane</keyword>